<feature type="transmembrane region" description="Helical" evidence="6">
    <location>
        <begin position="58"/>
        <end position="76"/>
    </location>
</feature>
<feature type="transmembrane region" description="Helical" evidence="6">
    <location>
        <begin position="116"/>
        <end position="136"/>
    </location>
</feature>
<comment type="subcellular location">
    <subcellularLocation>
        <location evidence="1">Cell inner membrane</location>
        <topology evidence="1">Multi-pass membrane protein</topology>
    </subcellularLocation>
</comment>
<feature type="transmembrane region" description="Helical" evidence="6">
    <location>
        <begin position="27"/>
        <end position="46"/>
    </location>
</feature>
<dbReference type="Pfam" id="PF02653">
    <property type="entry name" value="BPD_transp_2"/>
    <property type="match status" value="1"/>
</dbReference>
<dbReference type="PANTHER" id="PTHR30482:SF17">
    <property type="entry name" value="ABC TRANSPORTER ATP-BINDING PROTEIN"/>
    <property type="match status" value="1"/>
</dbReference>
<gene>
    <name evidence="7" type="ORF">ABE960_00840</name>
</gene>
<dbReference type="Proteomes" id="UP001442468">
    <property type="component" value="Unassembled WGS sequence"/>
</dbReference>
<dbReference type="CDD" id="cd06581">
    <property type="entry name" value="TM_PBP1_LivM_like"/>
    <property type="match status" value="1"/>
</dbReference>
<evidence type="ECO:0000256" key="2">
    <source>
        <dbReference type="ARBA" id="ARBA00022475"/>
    </source>
</evidence>
<evidence type="ECO:0000256" key="1">
    <source>
        <dbReference type="ARBA" id="ARBA00004429"/>
    </source>
</evidence>
<keyword evidence="4 6" id="KW-1133">Transmembrane helix</keyword>
<keyword evidence="3 6" id="KW-0812">Transmembrane</keyword>
<evidence type="ECO:0000256" key="5">
    <source>
        <dbReference type="ARBA" id="ARBA00023136"/>
    </source>
</evidence>
<evidence type="ECO:0000256" key="4">
    <source>
        <dbReference type="ARBA" id="ARBA00022989"/>
    </source>
</evidence>
<keyword evidence="2" id="KW-1003">Cell membrane</keyword>
<feature type="transmembrane region" description="Helical" evidence="6">
    <location>
        <begin position="313"/>
        <end position="337"/>
    </location>
</feature>
<organism evidence="7 8">
    <name type="scientific">Halomonas aquatica</name>
    <dbReference type="NCBI Taxonomy" id="3151123"/>
    <lineage>
        <taxon>Bacteria</taxon>
        <taxon>Pseudomonadati</taxon>
        <taxon>Pseudomonadota</taxon>
        <taxon>Gammaproteobacteria</taxon>
        <taxon>Oceanospirillales</taxon>
        <taxon>Halomonadaceae</taxon>
        <taxon>Halomonas</taxon>
    </lineage>
</organism>
<dbReference type="InterPro" id="IPR043428">
    <property type="entry name" value="LivM-like"/>
</dbReference>
<dbReference type="RefSeq" id="WP_349760322.1">
    <property type="nucleotide sequence ID" value="NZ_JBEGCJ010000001.1"/>
</dbReference>
<dbReference type="EMBL" id="JBEGCJ010000001">
    <property type="protein sequence ID" value="MEQ6916073.1"/>
    <property type="molecule type" value="Genomic_DNA"/>
</dbReference>
<keyword evidence="5 6" id="KW-0472">Membrane</keyword>
<evidence type="ECO:0000313" key="8">
    <source>
        <dbReference type="Proteomes" id="UP001442468"/>
    </source>
</evidence>
<sequence>MTEPPHDTFPVLERSGAPRPWRHRQGLVQLGLLALTLLAPLLAHLLGEAYYVNLATRIVLVAMAGVGLNLALGYGGMISFGHAAYFGVGGYAAGISAYHAFDGSLLMGLPGSDDMLVIWLVALLACGLLALVIGAVSLRTGGVYFIMITLAFAQMVYYFANSWPSYGGQDGLPIYLRNGLPMVDSQDPLSFFLICFALLLLAMAITSRLMASRFGAALTMARLNETRLATAGISPYPIRLTAFVISAMITGLAGALYADLNGFVSPAMLSWHMSGELMVIVILGGVGRLYGPLAGAIVYVLMETLLGGLTEYWQFFLGLVLLGVVLFARQGVIGWLAGGEPHG</sequence>
<feature type="transmembrane region" description="Helical" evidence="6">
    <location>
        <begin position="143"/>
        <end position="160"/>
    </location>
</feature>
<feature type="transmembrane region" description="Helical" evidence="6">
    <location>
        <begin position="277"/>
        <end position="301"/>
    </location>
</feature>
<evidence type="ECO:0000313" key="7">
    <source>
        <dbReference type="EMBL" id="MEQ6916073.1"/>
    </source>
</evidence>
<dbReference type="PANTHER" id="PTHR30482">
    <property type="entry name" value="HIGH-AFFINITY BRANCHED-CHAIN AMINO ACID TRANSPORT SYSTEM PERMEASE"/>
    <property type="match status" value="1"/>
</dbReference>
<evidence type="ECO:0000256" key="3">
    <source>
        <dbReference type="ARBA" id="ARBA00022692"/>
    </source>
</evidence>
<protein>
    <submittedName>
        <fullName evidence="7">Branched-chain amino acid ABC transporter permease</fullName>
    </submittedName>
</protein>
<keyword evidence="8" id="KW-1185">Reference proteome</keyword>
<accession>A0ABV1NAI6</accession>
<proteinExistence type="predicted"/>
<evidence type="ECO:0000256" key="6">
    <source>
        <dbReference type="SAM" id="Phobius"/>
    </source>
</evidence>
<comment type="caution">
    <text evidence="7">The sequence shown here is derived from an EMBL/GenBank/DDBJ whole genome shotgun (WGS) entry which is preliminary data.</text>
</comment>
<reference evidence="7 8" key="1">
    <citation type="submission" date="2024-05" db="EMBL/GenBank/DDBJ databases">
        <title>Halomonas sp. SSM6 16S ribosomal RNA gene Genome sequencing and assembly.</title>
        <authorList>
            <person name="Yook S."/>
        </authorList>
    </citation>
    <scope>NUCLEOTIDE SEQUENCE [LARGE SCALE GENOMIC DNA]</scope>
    <source>
        <strain evidence="7 8">SSM6</strain>
    </source>
</reference>
<feature type="transmembrane region" description="Helical" evidence="6">
    <location>
        <begin position="236"/>
        <end position="257"/>
    </location>
</feature>
<name>A0ABV1NAI6_9GAMM</name>
<dbReference type="InterPro" id="IPR001851">
    <property type="entry name" value="ABC_transp_permease"/>
</dbReference>
<feature type="transmembrane region" description="Helical" evidence="6">
    <location>
        <begin position="189"/>
        <end position="211"/>
    </location>
</feature>